<dbReference type="Proteomes" id="UP000588604">
    <property type="component" value="Unassembled WGS sequence"/>
</dbReference>
<evidence type="ECO:0000313" key="2">
    <source>
        <dbReference type="Proteomes" id="UP000588604"/>
    </source>
</evidence>
<comment type="caution">
    <text evidence="1">The sequence shown here is derived from an EMBL/GenBank/DDBJ whole genome shotgun (WGS) entry which is preliminary data.</text>
</comment>
<sequence>MAFSKEHLRDIESSLTIWMAMRRPPEEIRDKLDLGYSIKGQDIFLEEIRPIWNNPSESRRYPFAKVKYEKTSDLWKIYWMRGNLKWDAYDPKPVVGKFELALEEIMKDPHHCFFG</sequence>
<protein>
    <recommendedName>
        <fullName evidence="3">DUF3024 domain-containing protein</fullName>
    </recommendedName>
</protein>
<keyword evidence="2" id="KW-1185">Reference proteome</keyword>
<organism evidence="1 2">
    <name type="scientific">Algoriphagus iocasae</name>
    <dbReference type="NCBI Taxonomy" id="1836499"/>
    <lineage>
        <taxon>Bacteria</taxon>
        <taxon>Pseudomonadati</taxon>
        <taxon>Bacteroidota</taxon>
        <taxon>Cytophagia</taxon>
        <taxon>Cytophagales</taxon>
        <taxon>Cyclobacteriaceae</taxon>
        <taxon>Algoriphagus</taxon>
    </lineage>
</organism>
<reference evidence="1 2" key="1">
    <citation type="submission" date="2020-08" db="EMBL/GenBank/DDBJ databases">
        <title>Genomic Encyclopedia of Type Strains, Phase IV (KMG-IV): sequencing the most valuable type-strain genomes for metagenomic binning, comparative biology and taxonomic classification.</title>
        <authorList>
            <person name="Goeker M."/>
        </authorList>
    </citation>
    <scope>NUCLEOTIDE SEQUENCE [LARGE SCALE GENOMIC DNA]</scope>
    <source>
        <strain evidence="1 2">DSM 102044</strain>
    </source>
</reference>
<dbReference type="RefSeq" id="WP_184492696.1">
    <property type="nucleotide sequence ID" value="NZ_JACIJO010000001.1"/>
</dbReference>
<dbReference type="EMBL" id="JACIJO010000001">
    <property type="protein sequence ID" value="MBB6324737.1"/>
    <property type="molecule type" value="Genomic_DNA"/>
</dbReference>
<name>A0A841MGY2_9BACT</name>
<proteinExistence type="predicted"/>
<evidence type="ECO:0008006" key="3">
    <source>
        <dbReference type="Google" id="ProtNLM"/>
    </source>
</evidence>
<dbReference type="Pfam" id="PF11225">
    <property type="entry name" value="DUF3024"/>
    <property type="match status" value="1"/>
</dbReference>
<evidence type="ECO:0000313" key="1">
    <source>
        <dbReference type="EMBL" id="MBB6324737.1"/>
    </source>
</evidence>
<dbReference type="AlphaFoldDB" id="A0A841MGY2"/>
<gene>
    <name evidence="1" type="ORF">FHS59_000352</name>
</gene>
<accession>A0A841MGY2</accession>
<dbReference type="InterPro" id="IPR021388">
    <property type="entry name" value="DUF3024"/>
</dbReference>